<organism evidence="1">
    <name type="scientific">Solanum lycopersicum</name>
    <name type="common">Tomato</name>
    <name type="synonym">Lycopersicon esculentum</name>
    <dbReference type="NCBI Taxonomy" id="4081"/>
    <lineage>
        <taxon>Eukaryota</taxon>
        <taxon>Viridiplantae</taxon>
        <taxon>Streptophyta</taxon>
        <taxon>Embryophyta</taxon>
        <taxon>Tracheophyta</taxon>
        <taxon>Spermatophyta</taxon>
        <taxon>Magnoliopsida</taxon>
        <taxon>eudicotyledons</taxon>
        <taxon>Gunneridae</taxon>
        <taxon>Pentapetalae</taxon>
        <taxon>asterids</taxon>
        <taxon>lamiids</taxon>
        <taxon>Solanales</taxon>
        <taxon>Solanaceae</taxon>
        <taxon>Solanoideae</taxon>
        <taxon>Solaneae</taxon>
        <taxon>Solanum</taxon>
        <taxon>Solanum subgen. Lycopersicon</taxon>
    </lineage>
</organism>
<dbReference type="Gramene" id="Solyc06g065890.1.1">
    <property type="protein sequence ID" value="Solyc06g065890.1.1.1"/>
    <property type="gene ID" value="Solyc06g065890.1"/>
</dbReference>
<accession>A0A3Q7GZ68</accession>
<evidence type="ECO:0000313" key="2">
    <source>
        <dbReference type="Proteomes" id="UP000004994"/>
    </source>
</evidence>
<proteinExistence type="predicted"/>
<dbReference type="InParanoid" id="A0A3Q7GZ68"/>
<reference evidence="1" key="2">
    <citation type="submission" date="2019-01" db="UniProtKB">
        <authorList>
            <consortium name="EnsemblPlants"/>
        </authorList>
    </citation>
    <scope>IDENTIFICATION</scope>
    <source>
        <strain evidence="1">cv. Heinz 1706</strain>
    </source>
</reference>
<dbReference type="AlphaFoldDB" id="A0A3Q7GZ68"/>
<sequence length="51" mass="6108">MGFSIDSDLYSKRQQLEPFCLTAFAENNIEYHVFVFCLIVYKFEIRNILKL</sequence>
<dbReference type="PaxDb" id="4081-Solyc06g065890.1.1"/>
<name>A0A3Q7GZ68_SOLLC</name>
<keyword evidence="2" id="KW-1185">Reference proteome</keyword>
<evidence type="ECO:0000313" key="1">
    <source>
        <dbReference type="EnsemblPlants" id="Solyc06g065890.1.1.1"/>
    </source>
</evidence>
<protein>
    <submittedName>
        <fullName evidence="1">Uncharacterized protein</fullName>
    </submittedName>
</protein>
<dbReference type="Proteomes" id="UP000004994">
    <property type="component" value="Chromosome 6"/>
</dbReference>
<reference evidence="1" key="1">
    <citation type="journal article" date="2012" name="Nature">
        <title>The tomato genome sequence provides insights into fleshy fruit evolution.</title>
        <authorList>
            <consortium name="Tomato Genome Consortium"/>
        </authorList>
    </citation>
    <scope>NUCLEOTIDE SEQUENCE [LARGE SCALE GENOMIC DNA]</scope>
    <source>
        <strain evidence="1">cv. Heinz 1706</strain>
    </source>
</reference>
<dbReference type="EnsemblPlants" id="Solyc06g065890.1.1">
    <property type="protein sequence ID" value="Solyc06g065890.1.1.1"/>
    <property type="gene ID" value="Solyc06g065890.1"/>
</dbReference>